<evidence type="ECO:0000256" key="5">
    <source>
        <dbReference type="ARBA" id="ARBA00038359"/>
    </source>
</evidence>
<gene>
    <name evidence="8" type="ORF">B5807_00520</name>
</gene>
<proteinExistence type="inferred from homology"/>
<dbReference type="AlphaFoldDB" id="A0A1Y2MG63"/>
<dbReference type="InParanoid" id="A0A1Y2MG63"/>
<evidence type="ECO:0000256" key="2">
    <source>
        <dbReference type="ARBA" id="ARBA00022692"/>
    </source>
</evidence>
<feature type="transmembrane region" description="Helical" evidence="6">
    <location>
        <begin position="212"/>
        <end position="239"/>
    </location>
</feature>
<keyword evidence="2 6" id="KW-0812">Transmembrane</keyword>
<evidence type="ECO:0000256" key="1">
    <source>
        <dbReference type="ARBA" id="ARBA00004141"/>
    </source>
</evidence>
<evidence type="ECO:0000313" key="9">
    <source>
        <dbReference type="Proteomes" id="UP000193240"/>
    </source>
</evidence>
<feature type="domain" description="Rhodopsin" evidence="7">
    <location>
        <begin position="40"/>
        <end position="277"/>
    </location>
</feature>
<evidence type="ECO:0000313" key="8">
    <source>
        <dbReference type="EMBL" id="OSS54477.1"/>
    </source>
</evidence>
<dbReference type="Proteomes" id="UP000193240">
    <property type="component" value="Unassembled WGS sequence"/>
</dbReference>
<dbReference type="InterPro" id="IPR052337">
    <property type="entry name" value="SAT4-like"/>
</dbReference>
<comment type="subcellular location">
    <subcellularLocation>
        <location evidence="1">Membrane</location>
        <topology evidence="1">Multi-pass membrane protein</topology>
    </subcellularLocation>
</comment>
<accession>A0A1Y2MG63</accession>
<dbReference type="PANTHER" id="PTHR33048:SF47">
    <property type="entry name" value="INTEGRAL MEMBRANE PROTEIN-RELATED"/>
    <property type="match status" value="1"/>
</dbReference>
<evidence type="ECO:0000256" key="4">
    <source>
        <dbReference type="ARBA" id="ARBA00023136"/>
    </source>
</evidence>
<feature type="transmembrane region" description="Helical" evidence="6">
    <location>
        <begin position="178"/>
        <end position="200"/>
    </location>
</feature>
<dbReference type="GO" id="GO:0016020">
    <property type="term" value="C:membrane"/>
    <property type="evidence" value="ECO:0007669"/>
    <property type="project" value="UniProtKB-SubCell"/>
</dbReference>
<evidence type="ECO:0000256" key="3">
    <source>
        <dbReference type="ARBA" id="ARBA00022989"/>
    </source>
</evidence>
<dbReference type="PANTHER" id="PTHR33048">
    <property type="entry name" value="PTH11-LIKE INTEGRAL MEMBRANE PROTEIN (AFU_ORTHOLOGUE AFUA_5G11245)"/>
    <property type="match status" value="1"/>
</dbReference>
<dbReference type="STRING" id="105696.A0A1Y2MG63"/>
<dbReference type="Pfam" id="PF20684">
    <property type="entry name" value="Fung_rhodopsin"/>
    <property type="match status" value="1"/>
</dbReference>
<protein>
    <recommendedName>
        <fullName evidence="7">Rhodopsin domain-containing protein</fullName>
    </recommendedName>
</protein>
<dbReference type="InterPro" id="IPR049326">
    <property type="entry name" value="Rhodopsin_dom_fungi"/>
</dbReference>
<reference evidence="8 9" key="1">
    <citation type="journal article" date="2017" name="Genome Announc.">
        <title>Genome sequence of the saprophytic ascomycete Epicoccum nigrum ICMP 19927 strain isolated from New Zealand.</title>
        <authorList>
            <person name="Fokin M."/>
            <person name="Fleetwood D."/>
            <person name="Weir B.S."/>
            <person name="Villas-Boas S.G."/>
        </authorList>
    </citation>
    <scope>NUCLEOTIDE SEQUENCE [LARGE SCALE GENOMIC DNA]</scope>
    <source>
        <strain evidence="8 9">ICMP 19927</strain>
    </source>
</reference>
<feature type="transmembrane region" description="Helical" evidence="6">
    <location>
        <begin position="20"/>
        <end position="38"/>
    </location>
</feature>
<feature type="transmembrane region" description="Helical" evidence="6">
    <location>
        <begin position="58"/>
        <end position="79"/>
    </location>
</feature>
<dbReference type="EMBL" id="KZ107838">
    <property type="protein sequence ID" value="OSS54477.1"/>
    <property type="molecule type" value="Genomic_DNA"/>
</dbReference>
<organism evidence="8 9">
    <name type="scientific">Epicoccum nigrum</name>
    <name type="common">Soil fungus</name>
    <name type="synonym">Epicoccum purpurascens</name>
    <dbReference type="NCBI Taxonomy" id="105696"/>
    <lineage>
        <taxon>Eukaryota</taxon>
        <taxon>Fungi</taxon>
        <taxon>Dikarya</taxon>
        <taxon>Ascomycota</taxon>
        <taxon>Pezizomycotina</taxon>
        <taxon>Dothideomycetes</taxon>
        <taxon>Pleosporomycetidae</taxon>
        <taxon>Pleosporales</taxon>
        <taxon>Pleosporineae</taxon>
        <taxon>Didymellaceae</taxon>
        <taxon>Epicoccum</taxon>
    </lineage>
</organism>
<name>A0A1Y2MG63_EPING</name>
<comment type="similarity">
    <text evidence="5">Belongs to the SAT4 family.</text>
</comment>
<keyword evidence="9" id="KW-1185">Reference proteome</keyword>
<keyword evidence="3 6" id="KW-1133">Transmembrane helix</keyword>
<evidence type="ECO:0000256" key="6">
    <source>
        <dbReference type="SAM" id="Phobius"/>
    </source>
</evidence>
<evidence type="ECO:0000259" key="7">
    <source>
        <dbReference type="Pfam" id="PF20684"/>
    </source>
</evidence>
<feature type="transmembrane region" description="Helical" evidence="6">
    <location>
        <begin position="137"/>
        <end position="158"/>
    </location>
</feature>
<sequence>MSAPPGSPQLSEGYLAENKGSGILVLVIMFPVFAILIVGLRLHTRFSIVKIPSHEDYAIALAMLFSIGCMVCQIMQVHSGVGRHIQALAVTQIISSFKALWASIHCYNIALTLTKISIALQYLRLATDKPIRLICRAFIWFTAAFCILAFFVGTFQCVPVSKFWNMQISGKCINKTAWYYVTAAVSIVQDIMLVVLPFFILRRLAMPTREKVSLMVILGLGGIAAIASVCRLYALYLISVSSDITWDSPASVYWSAIELNIGILCASLPTLRPFLARVWPNAFSSSIGSQGAGGSSGNKSGGQYYNMEGSIMVRKTIALQSTRNVADVDRVIAHQKAPSERAGESWADRTVLEH</sequence>
<keyword evidence="4 6" id="KW-0472">Membrane</keyword>
<feature type="transmembrane region" description="Helical" evidence="6">
    <location>
        <begin position="99"/>
        <end position="125"/>
    </location>
</feature>
<dbReference type="OMA" id="RFRLACY"/>